<dbReference type="EMBL" id="SDAQ01000017">
    <property type="protein sequence ID" value="KAI3555566.1"/>
    <property type="molecule type" value="Genomic_DNA"/>
</dbReference>
<dbReference type="AlphaFoldDB" id="A0A9P9XJG7"/>
<name>A0A9P9XJG7_9PEZI</name>
<evidence type="ECO:0000313" key="2">
    <source>
        <dbReference type="EMBL" id="KAI3555566.1"/>
    </source>
</evidence>
<reference evidence="2" key="1">
    <citation type="submission" date="2019-01" db="EMBL/GenBank/DDBJ databases">
        <title>Colletotrichum abscissum LGMF1257.</title>
        <authorList>
            <person name="Baroncelli R."/>
        </authorList>
    </citation>
    <scope>NUCLEOTIDE SEQUENCE</scope>
    <source>
        <strain evidence="2">Ca142</strain>
    </source>
</reference>
<comment type="caution">
    <text evidence="2">The sequence shown here is derived from an EMBL/GenBank/DDBJ whole genome shotgun (WGS) entry which is preliminary data.</text>
</comment>
<protein>
    <submittedName>
        <fullName evidence="2">HET domain-containing protein</fullName>
    </submittedName>
</protein>
<dbReference type="PANTHER" id="PTHR24148">
    <property type="entry name" value="ANKYRIN REPEAT DOMAIN-CONTAINING PROTEIN 39 HOMOLOG-RELATED"/>
    <property type="match status" value="1"/>
</dbReference>
<sequence>MEISDQFKLDPLSTSRSIRLVVLQRSAKREPFQEPLSCRLVEANVDCPPSYVALSYTWGGEEPCEPLTIRTSGSSTKQLLITPNCAAALRLLRRSLQRKSKSRRSLSVWIDAICIVQTSDDERNAQVAMMAEIYQRAKTVVVWLGEDHAPATWGSLACSKPLALFPRLGYDRGRNEGLKSLAARIALKEKVCNNDTLHHLRLSPYWTRVWTLQEFAHKNSAVLCRDSRLFVFSSLARLLAVAPKDESVPSQQGMDLHVDLYEWQAMATVRPFRAATNQLRRVLTMQASEPRDKIFALRALSPGVLGKMTVDYRKPVGEVFRDATRLMVEEEDSLRVLYFSNRKKTTAGVAWETMPSWTVDFATTDSEVRGSYKYYYTSLCAASAGAKSYFAFSGDGRRLTLRGARVGKVGSFVSDKFPTKSQCSEGRCHDHDKMMADKDEECEEKRFFPHVCESPYLDVLGNFMRSVTSTIWAGPKLDAMGRSLYELLWWIIQGPKKHEWSTSMSLTSTSTSTSSSSSFNKAVRGMSVVSSLVKWDSRRGCQCRVELRLGRLFYTLDRRAGFGVVGVREGDDVCLLAGMDHPFILRPCKGEVGRYTIVGPTVFASAMGGEMWPTDENELEYFEIV</sequence>
<dbReference type="InterPro" id="IPR010730">
    <property type="entry name" value="HET"/>
</dbReference>
<gene>
    <name evidence="2" type="ORF">CABS02_04322</name>
</gene>
<dbReference type="Proteomes" id="UP001056436">
    <property type="component" value="Unassembled WGS sequence"/>
</dbReference>
<keyword evidence="3" id="KW-1185">Reference proteome</keyword>
<feature type="domain" description="Heterokaryon incompatibility" evidence="1">
    <location>
        <begin position="51"/>
        <end position="214"/>
    </location>
</feature>
<dbReference type="InterPro" id="IPR052895">
    <property type="entry name" value="HetReg/Transcr_Mod"/>
</dbReference>
<accession>A0A9P9XJG7</accession>
<proteinExistence type="predicted"/>
<dbReference type="Pfam" id="PF06985">
    <property type="entry name" value="HET"/>
    <property type="match status" value="1"/>
</dbReference>
<evidence type="ECO:0000259" key="1">
    <source>
        <dbReference type="Pfam" id="PF06985"/>
    </source>
</evidence>
<dbReference type="PANTHER" id="PTHR24148:SF73">
    <property type="entry name" value="HET DOMAIN PROTEIN (AFU_ORTHOLOGUE AFUA_8G01020)"/>
    <property type="match status" value="1"/>
</dbReference>
<organism evidence="2 3">
    <name type="scientific">Colletotrichum abscissum</name>
    <dbReference type="NCBI Taxonomy" id="1671311"/>
    <lineage>
        <taxon>Eukaryota</taxon>
        <taxon>Fungi</taxon>
        <taxon>Dikarya</taxon>
        <taxon>Ascomycota</taxon>
        <taxon>Pezizomycotina</taxon>
        <taxon>Sordariomycetes</taxon>
        <taxon>Hypocreomycetidae</taxon>
        <taxon>Glomerellales</taxon>
        <taxon>Glomerellaceae</taxon>
        <taxon>Colletotrichum</taxon>
        <taxon>Colletotrichum acutatum species complex</taxon>
    </lineage>
</organism>
<dbReference type="OrthoDB" id="2157530at2759"/>
<evidence type="ECO:0000313" key="3">
    <source>
        <dbReference type="Proteomes" id="UP001056436"/>
    </source>
</evidence>